<gene>
    <name evidence="1" type="ORF">SAMN05421538_101713</name>
</gene>
<protein>
    <submittedName>
        <fullName evidence="1">4-hydroxybenzoyl-CoA thioesterase</fullName>
    </submittedName>
</protein>
<dbReference type="Proteomes" id="UP000199344">
    <property type="component" value="Unassembled WGS sequence"/>
</dbReference>
<dbReference type="CDD" id="cd00586">
    <property type="entry name" value="4HBT"/>
    <property type="match status" value="1"/>
</dbReference>
<proteinExistence type="predicted"/>
<accession>A0A1G6V5K6</accession>
<dbReference type="Gene3D" id="3.10.129.10">
    <property type="entry name" value="Hotdog Thioesterase"/>
    <property type="match status" value="1"/>
</dbReference>
<dbReference type="EMBL" id="FNAH01000001">
    <property type="protein sequence ID" value="SDD48872.1"/>
    <property type="molecule type" value="Genomic_DNA"/>
</dbReference>
<dbReference type="OrthoDB" id="7204167at2"/>
<keyword evidence="2" id="KW-1185">Reference proteome</keyword>
<dbReference type="AlphaFoldDB" id="A0A1G6V5K6"/>
<dbReference type="STRING" id="591205.SAMN05421538_101713"/>
<name>A0A1G6V5K6_9RHOB</name>
<dbReference type="InterPro" id="IPR029069">
    <property type="entry name" value="HotDog_dom_sf"/>
</dbReference>
<dbReference type="SUPFAM" id="SSF54637">
    <property type="entry name" value="Thioesterase/thiol ester dehydrase-isomerase"/>
    <property type="match status" value="1"/>
</dbReference>
<evidence type="ECO:0000313" key="2">
    <source>
        <dbReference type="Proteomes" id="UP000199344"/>
    </source>
</evidence>
<organism evidence="1 2">
    <name type="scientific">Paracoccus isoporae</name>
    <dbReference type="NCBI Taxonomy" id="591205"/>
    <lineage>
        <taxon>Bacteria</taxon>
        <taxon>Pseudomonadati</taxon>
        <taxon>Pseudomonadota</taxon>
        <taxon>Alphaproteobacteria</taxon>
        <taxon>Rhodobacterales</taxon>
        <taxon>Paracoccaceae</taxon>
        <taxon>Paracoccus</taxon>
    </lineage>
</organism>
<evidence type="ECO:0000313" key="1">
    <source>
        <dbReference type="EMBL" id="SDD48872.1"/>
    </source>
</evidence>
<reference evidence="1 2" key="1">
    <citation type="submission" date="2016-10" db="EMBL/GenBank/DDBJ databases">
        <authorList>
            <person name="de Groot N.N."/>
        </authorList>
    </citation>
    <scope>NUCLEOTIDE SEQUENCE [LARGE SCALE GENOMIC DNA]</scope>
    <source>
        <strain evidence="1 2">DSM 22220</strain>
    </source>
</reference>
<dbReference type="Pfam" id="PF13279">
    <property type="entry name" value="4HBT_2"/>
    <property type="match status" value="1"/>
</dbReference>
<sequence>MPDFRFPQKILFKHCDPAGIGFYPRYVEIINDAVEAMFDDLLGWPFAEIVATGGVPTASIHIEFEAPCRLGDHITLEITIDRVGDSSMTLQTEALSDSARRFHVRQVLVCIGEDGRPRRWPDHLRAKVDEIMEGRT</sequence>